<sequence length="50" mass="5970">MLSASRMGILAMAQFAPIYSLLLFMYVWFLFTCLFCSLWWISKRPYSFMS</sequence>
<keyword evidence="2" id="KW-0496">Mitochondrion</keyword>
<protein>
    <submittedName>
        <fullName evidence="2">ATP synthase subunit 8</fullName>
    </submittedName>
</protein>
<evidence type="ECO:0000313" key="2">
    <source>
        <dbReference type="EMBL" id="AKE36666.1"/>
    </source>
</evidence>
<dbReference type="AlphaFoldDB" id="A0A0U1ZWE5"/>
<geneLocation type="mitochondrion" evidence="2"/>
<reference evidence="2" key="1">
    <citation type="journal article" date="2016" name="PLoS ONE">
        <title>The Complete Female- and Male-Transmitted Mitochondrial Genome of Meretrix lamarckii.</title>
        <authorList>
            <person name="Bettinazzi S."/>
            <person name="Plazzi F."/>
            <person name="Passamonti M."/>
        </authorList>
    </citation>
    <scope>NUCLEOTIDE SEQUENCE</scope>
    <source>
        <tissue evidence="2">Gonads</tissue>
    </source>
</reference>
<name>A0A0U1ZWE5_9BIVA</name>
<gene>
    <name evidence="2" type="primary">ATP8</name>
</gene>
<keyword evidence="1" id="KW-0472">Membrane</keyword>
<feature type="transmembrane region" description="Helical" evidence="1">
    <location>
        <begin position="21"/>
        <end position="41"/>
    </location>
</feature>
<proteinExistence type="predicted"/>
<organism evidence="2">
    <name type="scientific">Meretrix lamarckii</name>
    <name type="common">Korean hard clam</name>
    <dbReference type="NCBI Taxonomy" id="157363"/>
    <lineage>
        <taxon>Eukaryota</taxon>
        <taxon>Metazoa</taxon>
        <taxon>Spiralia</taxon>
        <taxon>Lophotrochozoa</taxon>
        <taxon>Mollusca</taxon>
        <taxon>Bivalvia</taxon>
        <taxon>Autobranchia</taxon>
        <taxon>Heteroconchia</taxon>
        <taxon>Euheterodonta</taxon>
        <taxon>Imparidentia</taxon>
        <taxon>Neoheterodontei</taxon>
        <taxon>Venerida</taxon>
        <taxon>Veneroidea</taxon>
        <taxon>Veneridae</taxon>
        <taxon>Meretrix</taxon>
    </lineage>
</organism>
<keyword evidence="1" id="KW-1133">Transmembrane helix</keyword>
<keyword evidence="1" id="KW-0812">Transmembrane</keyword>
<accession>A0A0U1ZWE5</accession>
<evidence type="ECO:0000256" key="1">
    <source>
        <dbReference type="SAM" id="Phobius"/>
    </source>
</evidence>
<dbReference type="EMBL" id="KP244451">
    <property type="protein sequence ID" value="AKE36666.1"/>
    <property type="molecule type" value="Genomic_DNA"/>
</dbReference>